<feature type="coiled-coil region" evidence="20">
    <location>
        <begin position="361"/>
        <end position="449"/>
    </location>
</feature>
<evidence type="ECO:0000256" key="5">
    <source>
        <dbReference type="ARBA" id="ARBA00017322"/>
    </source>
</evidence>
<feature type="domain" description="Histidine kinase" evidence="22">
    <location>
        <begin position="445"/>
        <end position="635"/>
    </location>
</feature>
<evidence type="ECO:0000256" key="1">
    <source>
        <dbReference type="ARBA" id="ARBA00000085"/>
    </source>
</evidence>
<comment type="cofactor">
    <cofactor evidence="2">
        <name>[4Fe-4S] cluster</name>
        <dbReference type="ChEBI" id="CHEBI:49883"/>
    </cofactor>
</comment>
<organism evidence="23 24">
    <name type="scientific">Chitinophaga oryzae</name>
    <dbReference type="NCBI Taxonomy" id="2725414"/>
    <lineage>
        <taxon>Bacteria</taxon>
        <taxon>Pseudomonadati</taxon>
        <taxon>Bacteroidota</taxon>
        <taxon>Chitinophagia</taxon>
        <taxon>Chitinophagales</taxon>
        <taxon>Chitinophagaceae</taxon>
        <taxon>Chitinophaga</taxon>
    </lineage>
</organism>
<dbReference type="InterPro" id="IPR004358">
    <property type="entry name" value="Sig_transdc_His_kin-like_C"/>
</dbReference>
<keyword evidence="21" id="KW-1133">Transmembrane helix</keyword>
<dbReference type="PANTHER" id="PTHR24421:SF10">
    <property type="entry name" value="NITRATE_NITRITE SENSOR PROTEIN NARQ"/>
    <property type="match status" value="1"/>
</dbReference>
<dbReference type="CDD" id="cd16917">
    <property type="entry name" value="HATPase_UhpB-NarQ-NarX-like"/>
    <property type="match status" value="1"/>
</dbReference>
<proteinExistence type="predicted"/>
<evidence type="ECO:0000256" key="16">
    <source>
        <dbReference type="ARBA" id="ARBA00023014"/>
    </source>
</evidence>
<dbReference type="Gene3D" id="3.30.565.10">
    <property type="entry name" value="Histidine kinase-like ATPase, C-terminal domain"/>
    <property type="match status" value="1"/>
</dbReference>
<dbReference type="PRINTS" id="PR00344">
    <property type="entry name" value="BCTRLSENSOR"/>
</dbReference>
<keyword evidence="21" id="KW-0472">Membrane</keyword>
<dbReference type="SMART" id="SM00028">
    <property type="entry name" value="TPR"/>
    <property type="match status" value="3"/>
</dbReference>
<evidence type="ECO:0000256" key="20">
    <source>
        <dbReference type="SAM" id="Coils"/>
    </source>
</evidence>
<keyword evidence="6" id="KW-0004">4Fe-4S</keyword>
<dbReference type="PANTHER" id="PTHR24421">
    <property type="entry name" value="NITRATE/NITRITE SENSOR PROTEIN NARX-RELATED"/>
    <property type="match status" value="1"/>
</dbReference>
<feature type="repeat" description="TPR" evidence="19">
    <location>
        <begin position="164"/>
        <end position="197"/>
    </location>
</feature>
<evidence type="ECO:0000256" key="6">
    <source>
        <dbReference type="ARBA" id="ARBA00022485"/>
    </source>
</evidence>
<dbReference type="GO" id="GO:0046872">
    <property type="term" value="F:metal ion binding"/>
    <property type="evidence" value="ECO:0007669"/>
    <property type="project" value="UniProtKB-KW"/>
</dbReference>
<evidence type="ECO:0000259" key="22">
    <source>
        <dbReference type="PROSITE" id="PS50109"/>
    </source>
</evidence>
<protein>
    <recommendedName>
        <fullName evidence="5">Oxygen sensor histidine kinase NreB</fullName>
        <ecNumber evidence="4">2.7.13.3</ecNumber>
    </recommendedName>
    <alternativeName>
        <fullName evidence="18">Nitrogen regulation protein B</fullName>
    </alternativeName>
</protein>
<accession>A0AAE6ZF87</accession>
<dbReference type="GO" id="GO:0005524">
    <property type="term" value="F:ATP binding"/>
    <property type="evidence" value="ECO:0007669"/>
    <property type="project" value="UniProtKB-KW"/>
</dbReference>
<evidence type="ECO:0000256" key="19">
    <source>
        <dbReference type="PROSITE-ProRule" id="PRU00339"/>
    </source>
</evidence>
<keyword evidence="13" id="KW-0067">ATP-binding</keyword>
<keyword evidence="10" id="KW-0479">Metal-binding</keyword>
<evidence type="ECO:0000256" key="18">
    <source>
        <dbReference type="ARBA" id="ARBA00030800"/>
    </source>
</evidence>
<dbReference type="InterPro" id="IPR019734">
    <property type="entry name" value="TPR_rpt"/>
</dbReference>
<keyword evidence="15" id="KW-0902">Two-component regulatory system</keyword>
<dbReference type="KEGG" id="coy:HF329_11320"/>
<dbReference type="Proteomes" id="UP000502421">
    <property type="component" value="Chromosome"/>
</dbReference>
<sequence>MRTVTIVCFLWLSFAGFDANGQQDRYTDSLLRKLDTAAEDTARARVLFLLSDYWADKDSARAVDYANKSFDYTEHRPYFRGLAHFYLAGAYFSYDKKRSQQEYLLADKWLGPFTTPEALQYRSRAWHNYGALDQYMDDNRSFVNILLTKAIPLAQAAGDNERVAWGYMDVGSVFMNYKDYSKAGYYFTKAIGILRNNHLEAKPVLAECYINLAKARLFEDRALEAEPPLKEAFRILTTAGDSSYLPSYYTISGMYHIRMKQWDQALADLHTGLNIAERQQRTYDVLSLQYQIYEAYQQQGKPDMAKAALEKAYLSYQRFPLAANRKTILYELAKTEAALGNYKPAYNRLMEYALLSDTLFEKRTAKEIATLEARHQAAENEKKLLRLQNRSQLQQLLLYFGSAVVVLLAAFFLYIYRQRKKREAQQLQIQIARAQLEGEERERRRLARDLHDGLGGMLAGVKLNLSAFGHDKEEGQQADLQKVIGQLDDSVHELRRIARNMMPETLLRSGLARALEDLCKWMDNDRMHVEYTLLDIPEEMSHSQKMDIYRIVQELLANAARHSGAREVFLQCSGRENRFYITIEDNGTGMQGKQGGEGMGLANIRSRVAYMHGKMELDSRAGEGTIINIEINVTANGKN</sequence>
<dbReference type="GO" id="GO:0000155">
    <property type="term" value="F:phosphorelay sensor kinase activity"/>
    <property type="evidence" value="ECO:0007669"/>
    <property type="project" value="InterPro"/>
</dbReference>
<evidence type="ECO:0000256" key="2">
    <source>
        <dbReference type="ARBA" id="ARBA00001966"/>
    </source>
</evidence>
<evidence type="ECO:0000256" key="15">
    <source>
        <dbReference type="ARBA" id="ARBA00023012"/>
    </source>
</evidence>
<dbReference type="Gene3D" id="1.20.5.1930">
    <property type="match status" value="1"/>
</dbReference>
<evidence type="ECO:0000256" key="13">
    <source>
        <dbReference type="ARBA" id="ARBA00022840"/>
    </source>
</evidence>
<feature type="transmembrane region" description="Helical" evidence="21">
    <location>
        <begin position="396"/>
        <end position="416"/>
    </location>
</feature>
<keyword evidence="8" id="KW-0597">Phosphoprotein</keyword>
<gene>
    <name evidence="23" type="ORF">HF329_11320</name>
</gene>
<evidence type="ECO:0000313" key="24">
    <source>
        <dbReference type="Proteomes" id="UP000502421"/>
    </source>
</evidence>
<evidence type="ECO:0000256" key="4">
    <source>
        <dbReference type="ARBA" id="ARBA00012438"/>
    </source>
</evidence>
<dbReference type="EMBL" id="CP051205">
    <property type="protein sequence ID" value="QJB31883.1"/>
    <property type="molecule type" value="Genomic_DNA"/>
</dbReference>
<evidence type="ECO:0000256" key="17">
    <source>
        <dbReference type="ARBA" id="ARBA00024827"/>
    </source>
</evidence>
<keyword evidence="21" id="KW-0812">Transmembrane</keyword>
<evidence type="ECO:0000256" key="10">
    <source>
        <dbReference type="ARBA" id="ARBA00022723"/>
    </source>
</evidence>
<evidence type="ECO:0000256" key="12">
    <source>
        <dbReference type="ARBA" id="ARBA00022777"/>
    </source>
</evidence>
<dbReference type="Pfam" id="PF02518">
    <property type="entry name" value="HATPase_c"/>
    <property type="match status" value="1"/>
</dbReference>
<dbReference type="GO" id="GO:0005737">
    <property type="term" value="C:cytoplasm"/>
    <property type="evidence" value="ECO:0007669"/>
    <property type="project" value="UniProtKB-SubCell"/>
</dbReference>
<evidence type="ECO:0000256" key="11">
    <source>
        <dbReference type="ARBA" id="ARBA00022741"/>
    </source>
</evidence>
<dbReference type="InterPro" id="IPR050482">
    <property type="entry name" value="Sensor_HK_TwoCompSys"/>
</dbReference>
<dbReference type="SMART" id="SM00387">
    <property type="entry name" value="HATPase_c"/>
    <property type="match status" value="1"/>
</dbReference>
<dbReference type="SUPFAM" id="SSF48452">
    <property type="entry name" value="TPR-like"/>
    <property type="match status" value="1"/>
</dbReference>
<dbReference type="InterPro" id="IPR036890">
    <property type="entry name" value="HATPase_C_sf"/>
</dbReference>
<dbReference type="GO" id="GO:0051539">
    <property type="term" value="F:4 iron, 4 sulfur cluster binding"/>
    <property type="evidence" value="ECO:0007669"/>
    <property type="project" value="UniProtKB-KW"/>
</dbReference>
<dbReference type="SUPFAM" id="SSF55874">
    <property type="entry name" value="ATPase domain of HSP90 chaperone/DNA topoisomerase II/histidine kinase"/>
    <property type="match status" value="1"/>
</dbReference>
<dbReference type="InterPro" id="IPR011712">
    <property type="entry name" value="Sig_transdc_His_kin_sub3_dim/P"/>
</dbReference>
<evidence type="ECO:0000256" key="7">
    <source>
        <dbReference type="ARBA" id="ARBA00022490"/>
    </source>
</evidence>
<dbReference type="PROSITE" id="PS50109">
    <property type="entry name" value="HIS_KIN"/>
    <property type="match status" value="1"/>
</dbReference>
<comment type="function">
    <text evidence="17">Member of the two-component regulatory system NreB/NreC involved in the control of dissimilatory nitrate/nitrite reduction in response to oxygen. NreB functions as a direct oxygen sensor histidine kinase which is autophosphorylated, in the absence of oxygen, probably at the conserved histidine residue, and transfers its phosphate group probably to a conserved aspartate residue of NreC. NreB/NreC activates the expression of the nitrate (narGHJI) and nitrite (nir) reductase operons, as well as the putative nitrate transporter gene narT.</text>
</comment>
<evidence type="ECO:0000313" key="23">
    <source>
        <dbReference type="EMBL" id="QJB31883.1"/>
    </source>
</evidence>
<evidence type="ECO:0000256" key="14">
    <source>
        <dbReference type="ARBA" id="ARBA00023004"/>
    </source>
</evidence>
<keyword evidence="7" id="KW-0963">Cytoplasm</keyword>
<keyword evidence="19" id="KW-0802">TPR repeat</keyword>
<dbReference type="AlphaFoldDB" id="A0AAE6ZF87"/>
<dbReference type="GO" id="GO:0046983">
    <property type="term" value="F:protein dimerization activity"/>
    <property type="evidence" value="ECO:0007669"/>
    <property type="project" value="InterPro"/>
</dbReference>
<dbReference type="InterPro" id="IPR011990">
    <property type="entry name" value="TPR-like_helical_dom_sf"/>
</dbReference>
<evidence type="ECO:0000256" key="9">
    <source>
        <dbReference type="ARBA" id="ARBA00022679"/>
    </source>
</evidence>
<dbReference type="RefSeq" id="WP_168804139.1">
    <property type="nucleotide sequence ID" value="NZ_CP051205.1"/>
</dbReference>
<keyword evidence="16" id="KW-0411">Iron-sulfur</keyword>
<keyword evidence="12 23" id="KW-0418">Kinase</keyword>
<dbReference type="Gene3D" id="1.25.40.10">
    <property type="entry name" value="Tetratricopeptide repeat domain"/>
    <property type="match status" value="2"/>
</dbReference>
<name>A0AAE6ZF87_9BACT</name>
<dbReference type="InterPro" id="IPR005467">
    <property type="entry name" value="His_kinase_dom"/>
</dbReference>
<keyword evidence="11" id="KW-0547">Nucleotide-binding</keyword>
<dbReference type="GO" id="GO:0016020">
    <property type="term" value="C:membrane"/>
    <property type="evidence" value="ECO:0007669"/>
    <property type="project" value="InterPro"/>
</dbReference>
<comment type="catalytic activity">
    <reaction evidence="1">
        <text>ATP + protein L-histidine = ADP + protein N-phospho-L-histidine.</text>
        <dbReference type="EC" id="2.7.13.3"/>
    </reaction>
</comment>
<dbReference type="Pfam" id="PF07730">
    <property type="entry name" value="HisKA_3"/>
    <property type="match status" value="1"/>
</dbReference>
<keyword evidence="14" id="KW-0408">Iron</keyword>
<evidence type="ECO:0000256" key="8">
    <source>
        <dbReference type="ARBA" id="ARBA00022553"/>
    </source>
</evidence>
<dbReference type="PROSITE" id="PS50005">
    <property type="entry name" value="TPR"/>
    <property type="match status" value="1"/>
</dbReference>
<reference evidence="24" key="1">
    <citation type="submission" date="2020-04" db="EMBL/GenBank/DDBJ databases">
        <authorList>
            <person name="Kittiwongwattana C."/>
        </authorList>
    </citation>
    <scope>NUCLEOTIDE SEQUENCE [LARGE SCALE GENOMIC DNA]</scope>
    <source>
        <strain evidence="24">1310</strain>
    </source>
</reference>
<comment type="subcellular location">
    <subcellularLocation>
        <location evidence="3">Cytoplasm</location>
    </subcellularLocation>
</comment>
<evidence type="ECO:0000256" key="21">
    <source>
        <dbReference type="SAM" id="Phobius"/>
    </source>
</evidence>
<keyword evidence="20" id="KW-0175">Coiled coil</keyword>
<keyword evidence="9" id="KW-0808">Transferase</keyword>
<evidence type="ECO:0000256" key="3">
    <source>
        <dbReference type="ARBA" id="ARBA00004496"/>
    </source>
</evidence>
<dbReference type="InterPro" id="IPR003594">
    <property type="entry name" value="HATPase_dom"/>
</dbReference>
<dbReference type="EC" id="2.7.13.3" evidence="4"/>